<feature type="compositionally biased region" description="Basic and acidic residues" evidence="1">
    <location>
        <begin position="90"/>
        <end position="101"/>
    </location>
</feature>
<sequence>MLGKLHGTQVCTRTCPLLPLPGLWTLPRPVSTAAGALRLSAVESTPPGTASTAFGRGVNVPVPRCPTVALDTMSGTSDALPDSGGSLVPRPHDSRRDETRIHPVHRPQPLHQGMRTPPHPRRGGAQTKEKDEARERSTHPAPGGCGG</sequence>
<comment type="caution">
    <text evidence="2">The sequence shown here is derived from an EMBL/GenBank/DDBJ whole genome shotgun (WGS) entry which is preliminary data.</text>
</comment>
<evidence type="ECO:0000313" key="2">
    <source>
        <dbReference type="EMBL" id="KAG0718815.1"/>
    </source>
</evidence>
<dbReference type="AlphaFoldDB" id="A0A8J5CRU9"/>
<dbReference type="EMBL" id="JACEEZ010015457">
    <property type="protein sequence ID" value="KAG0718815.1"/>
    <property type="molecule type" value="Genomic_DNA"/>
</dbReference>
<evidence type="ECO:0000313" key="3">
    <source>
        <dbReference type="Proteomes" id="UP000770661"/>
    </source>
</evidence>
<dbReference type="Proteomes" id="UP000770661">
    <property type="component" value="Unassembled WGS sequence"/>
</dbReference>
<evidence type="ECO:0000256" key="1">
    <source>
        <dbReference type="SAM" id="MobiDB-lite"/>
    </source>
</evidence>
<keyword evidence="3" id="KW-1185">Reference proteome</keyword>
<accession>A0A8J5CRU9</accession>
<feature type="compositionally biased region" description="Basic and acidic residues" evidence="1">
    <location>
        <begin position="127"/>
        <end position="138"/>
    </location>
</feature>
<organism evidence="2 3">
    <name type="scientific">Chionoecetes opilio</name>
    <name type="common">Atlantic snow crab</name>
    <name type="synonym">Cancer opilio</name>
    <dbReference type="NCBI Taxonomy" id="41210"/>
    <lineage>
        <taxon>Eukaryota</taxon>
        <taxon>Metazoa</taxon>
        <taxon>Ecdysozoa</taxon>
        <taxon>Arthropoda</taxon>
        <taxon>Crustacea</taxon>
        <taxon>Multicrustacea</taxon>
        <taxon>Malacostraca</taxon>
        <taxon>Eumalacostraca</taxon>
        <taxon>Eucarida</taxon>
        <taxon>Decapoda</taxon>
        <taxon>Pleocyemata</taxon>
        <taxon>Brachyura</taxon>
        <taxon>Eubrachyura</taxon>
        <taxon>Majoidea</taxon>
        <taxon>Majidae</taxon>
        <taxon>Chionoecetes</taxon>
    </lineage>
</organism>
<proteinExistence type="predicted"/>
<gene>
    <name evidence="2" type="ORF">GWK47_051732</name>
</gene>
<protein>
    <submittedName>
        <fullName evidence="2">Uncharacterized protein</fullName>
    </submittedName>
</protein>
<feature type="region of interest" description="Disordered" evidence="1">
    <location>
        <begin position="69"/>
        <end position="147"/>
    </location>
</feature>
<reference evidence="2" key="1">
    <citation type="submission" date="2020-07" db="EMBL/GenBank/DDBJ databases">
        <title>The High-quality genome of the commercially important snow crab, Chionoecetes opilio.</title>
        <authorList>
            <person name="Jeong J.-H."/>
            <person name="Ryu S."/>
        </authorList>
    </citation>
    <scope>NUCLEOTIDE SEQUENCE</scope>
    <source>
        <strain evidence="2">MADBK_172401_WGS</strain>
        <tissue evidence="2">Digestive gland</tissue>
    </source>
</reference>
<name>A0A8J5CRU9_CHIOP</name>